<keyword evidence="1" id="KW-0812">Transmembrane</keyword>
<reference evidence="2 3" key="1">
    <citation type="journal article" date="2016" name="Nat. Commun.">
        <title>Thousands of microbial genomes shed light on interconnected biogeochemical processes in an aquifer system.</title>
        <authorList>
            <person name="Anantharaman K."/>
            <person name="Brown C.T."/>
            <person name="Hug L.A."/>
            <person name="Sharon I."/>
            <person name="Castelle C.J."/>
            <person name="Probst A.J."/>
            <person name="Thomas B.C."/>
            <person name="Singh A."/>
            <person name="Wilkins M.J."/>
            <person name="Karaoz U."/>
            <person name="Brodie E.L."/>
            <person name="Williams K.H."/>
            <person name="Hubbard S.S."/>
            <person name="Banfield J.F."/>
        </authorList>
    </citation>
    <scope>NUCLEOTIDE SEQUENCE [LARGE SCALE GENOMIC DNA]</scope>
</reference>
<proteinExistence type="predicted"/>
<evidence type="ECO:0000256" key="1">
    <source>
        <dbReference type="SAM" id="Phobius"/>
    </source>
</evidence>
<feature type="transmembrane region" description="Helical" evidence="1">
    <location>
        <begin position="46"/>
        <end position="66"/>
    </location>
</feature>
<evidence type="ECO:0000313" key="2">
    <source>
        <dbReference type="EMBL" id="OGM11230.1"/>
    </source>
</evidence>
<comment type="caution">
    <text evidence="2">The sequence shown here is derived from an EMBL/GenBank/DDBJ whole genome shotgun (WGS) entry which is preliminary data.</text>
</comment>
<accession>A0A1F7X859</accession>
<gene>
    <name evidence="2" type="ORF">A2Z22_00735</name>
</gene>
<name>A0A1F7X859_9BACT</name>
<dbReference type="AlphaFoldDB" id="A0A1F7X859"/>
<dbReference type="Proteomes" id="UP000177053">
    <property type="component" value="Unassembled WGS sequence"/>
</dbReference>
<sequence>MSDVTEAISTLGEAFKKKTTAFLTLGVLLLIASMYINSLKSGVADIGVYTSILIIFFAVLFQAISWTKYFKLVPQ</sequence>
<keyword evidence="1" id="KW-1133">Transmembrane helix</keyword>
<evidence type="ECO:0000313" key="3">
    <source>
        <dbReference type="Proteomes" id="UP000177053"/>
    </source>
</evidence>
<feature type="transmembrane region" description="Helical" evidence="1">
    <location>
        <begin position="20"/>
        <end position="39"/>
    </location>
</feature>
<dbReference type="EMBL" id="MGFS01000023">
    <property type="protein sequence ID" value="OGM11230.1"/>
    <property type="molecule type" value="Genomic_DNA"/>
</dbReference>
<keyword evidence="1" id="KW-0472">Membrane</keyword>
<protein>
    <submittedName>
        <fullName evidence="2">Uncharacterized protein</fullName>
    </submittedName>
</protein>
<organism evidence="2 3">
    <name type="scientific">Candidatus Woesebacteria bacterium RBG_16_34_12</name>
    <dbReference type="NCBI Taxonomy" id="1802480"/>
    <lineage>
        <taxon>Bacteria</taxon>
        <taxon>Candidatus Woeseibacteriota</taxon>
    </lineage>
</organism>